<proteinExistence type="predicted"/>
<dbReference type="AlphaFoldDB" id="A0A9E7RWA1"/>
<gene>
    <name evidence="1" type="ORF">N5910_08975</name>
</gene>
<reference evidence="1" key="1">
    <citation type="submission" date="2022-09" db="EMBL/GenBank/DDBJ databases">
        <title>Characterization of three MwoI isoschizomers from sequenced genome and metagenomes.</title>
        <authorList>
            <person name="Fomenkov A."/>
            <person name="Xu S.Y."/>
            <person name="Roberts R.J."/>
        </authorList>
    </citation>
    <scope>NUCLEOTIDE SEQUENCE</scope>
    <source>
        <strain evidence="1">DSM 2970</strain>
    </source>
</reference>
<protein>
    <submittedName>
        <fullName evidence="1">Uncharacterized protein</fullName>
    </submittedName>
</protein>
<dbReference type="Proteomes" id="UP001065373">
    <property type="component" value="Chromosome"/>
</dbReference>
<name>A0A9E7RWA1_METWO</name>
<evidence type="ECO:0000313" key="1">
    <source>
        <dbReference type="EMBL" id="UXH31649.1"/>
    </source>
</evidence>
<organism evidence="1">
    <name type="scientific">Methanothermobacter wolfeii</name>
    <name type="common">Methanobacterium wolfei</name>
    <dbReference type="NCBI Taxonomy" id="145261"/>
    <lineage>
        <taxon>Archaea</taxon>
        <taxon>Methanobacteriati</taxon>
        <taxon>Methanobacteriota</taxon>
        <taxon>Methanomada group</taxon>
        <taxon>Methanobacteria</taxon>
        <taxon>Methanobacteriales</taxon>
        <taxon>Methanobacteriaceae</taxon>
        <taxon>Methanothermobacter</taxon>
    </lineage>
</organism>
<sequence length="253" mass="26962">MKQFLITPAAGKRLIAVGMAHHPAIRRSLKKGMLVIIAGTTNGYIAEEVLRQMGEEGFSREGFHRGITVPPWVERNEMGRAGSEFPGDVVIRDGEWQRGLTIFDVANELGRGDVVLKGANALDFSSGRAAVYIGHPAGGTILSALQAVVGRRTRLIIPVGLEKMVPGDLDEIALKLNSPDAEGPRMLPIPGEVFTEVDAIRLLTGAEAHPVAAGGVCGAEGSVYLLVEGEGAEKIIGAVESEPPYAESFFRDR</sequence>
<accession>A0A9E7RWA1</accession>
<dbReference type="EMBL" id="CP104550">
    <property type="protein sequence ID" value="UXH31649.1"/>
    <property type="molecule type" value="Genomic_DNA"/>
</dbReference>
<dbReference type="GeneID" id="75107381"/>
<dbReference type="RefSeq" id="WP_261599583.1">
    <property type="nucleotide sequence ID" value="NZ_CP104550.1"/>
</dbReference>